<name>A0A178IK15_9BACT</name>
<dbReference type="Proteomes" id="UP000078486">
    <property type="component" value="Unassembled WGS sequence"/>
</dbReference>
<sequence>MRLFGDFFKRGLRLDSAQKAYLAMLKAMILNNVYYHGPHLREGTVWPDHPALSMVGEKRLNNVEELTLKCLSDNVPGDFIEAGIWKGGVVALMAGILKITGTTRRKVFGVDSFEGIPPAKPDIYPADAAHVGCENLDILKKNSLEEVTVYLDQLGLSFPYTQLIKGWFSDILPGLAATHQFALVRIDGDTYESTFQALEALGPAVSRGGYIIIDDYYSWEGCRKATEDYRICHNITASLVQIDWTGVYWQTSR</sequence>
<keyword evidence="2" id="KW-1185">Reference proteome</keyword>
<dbReference type="InterPro" id="IPR029063">
    <property type="entry name" value="SAM-dependent_MTases_sf"/>
</dbReference>
<dbReference type="Pfam" id="PF05711">
    <property type="entry name" value="TylF"/>
    <property type="match status" value="1"/>
</dbReference>
<protein>
    <recommendedName>
        <fullName evidence="3">Macrocin O-methyltransferase</fullName>
    </recommendedName>
</protein>
<dbReference type="SUPFAM" id="SSF53335">
    <property type="entry name" value="S-adenosyl-L-methionine-dependent methyltransferases"/>
    <property type="match status" value="1"/>
</dbReference>
<dbReference type="STRING" id="1184151.AW736_12615"/>
<proteinExistence type="predicted"/>
<dbReference type="PANTHER" id="PTHR40036:SF1">
    <property type="entry name" value="MACROCIN O-METHYLTRANSFERASE"/>
    <property type="match status" value="1"/>
</dbReference>
<evidence type="ECO:0008006" key="3">
    <source>
        <dbReference type="Google" id="ProtNLM"/>
    </source>
</evidence>
<evidence type="ECO:0000313" key="2">
    <source>
        <dbReference type="Proteomes" id="UP000078486"/>
    </source>
</evidence>
<dbReference type="PANTHER" id="PTHR40036">
    <property type="entry name" value="MACROCIN O-METHYLTRANSFERASE"/>
    <property type="match status" value="1"/>
</dbReference>
<dbReference type="AlphaFoldDB" id="A0A178IK15"/>
<dbReference type="Gene3D" id="3.40.50.150">
    <property type="entry name" value="Vaccinia Virus protein VP39"/>
    <property type="match status" value="1"/>
</dbReference>
<dbReference type="EMBL" id="LRRQ01000089">
    <property type="protein sequence ID" value="OAM89519.1"/>
    <property type="molecule type" value="Genomic_DNA"/>
</dbReference>
<dbReference type="InterPro" id="IPR008884">
    <property type="entry name" value="TylF_MeTrfase"/>
</dbReference>
<evidence type="ECO:0000313" key="1">
    <source>
        <dbReference type="EMBL" id="OAM89519.1"/>
    </source>
</evidence>
<reference evidence="1 2" key="1">
    <citation type="submission" date="2016-01" db="EMBL/GenBank/DDBJ databases">
        <title>High potential of lignocellulose degradation of a new Verrucomicrobia species.</title>
        <authorList>
            <person name="Wang Y."/>
            <person name="Shi Y."/>
            <person name="Qiu Z."/>
            <person name="Liu S."/>
            <person name="Yang H."/>
        </authorList>
    </citation>
    <scope>NUCLEOTIDE SEQUENCE [LARGE SCALE GENOMIC DNA]</scope>
    <source>
        <strain evidence="1 2">TSB47</strain>
    </source>
</reference>
<accession>A0A178IK15</accession>
<comment type="caution">
    <text evidence="1">The sequence shown here is derived from an EMBL/GenBank/DDBJ whole genome shotgun (WGS) entry which is preliminary data.</text>
</comment>
<gene>
    <name evidence="1" type="ORF">AW736_12615</name>
</gene>
<dbReference type="RefSeq" id="WP_068770578.1">
    <property type="nucleotide sequence ID" value="NZ_CP109796.1"/>
</dbReference>
<dbReference type="OrthoDB" id="149130at2"/>
<organism evidence="1 2">
    <name type="scientific">Termitidicoccus mucosus</name>
    <dbReference type="NCBI Taxonomy" id="1184151"/>
    <lineage>
        <taxon>Bacteria</taxon>
        <taxon>Pseudomonadati</taxon>
        <taxon>Verrucomicrobiota</taxon>
        <taxon>Opitutia</taxon>
        <taxon>Opitutales</taxon>
        <taxon>Opitutaceae</taxon>
        <taxon>Termitidicoccus</taxon>
    </lineage>
</organism>